<proteinExistence type="predicted"/>
<evidence type="ECO:0000313" key="2">
    <source>
        <dbReference type="Proteomes" id="UP001148018"/>
    </source>
</evidence>
<keyword evidence="2" id="KW-1185">Reference proteome</keyword>
<sequence length="72" mass="8068">MDRCWPQRAPVPERVHGISLCIGFEWPCGDRAAETALRRPRCGDHAAETTLRRPRCGDHAAETALGEEGWKI</sequence>
<gene>
    <name evidence="1" type="ORF">NHX12_020259</name>
</gene>
<reference evidence="1" key="1">
    <citation type="submission" date="2022-07" db="EMBL/GenBank/DDBJ databases">
        <title>Chromosome-level genome of Muraenolepis orangiensis.</title>
        <authorList>
            <person name="Kim J."/>
        </authorList>
    </citation>
    <scope>NUCLEOTIDE SEQUENCE</scope>
    <source>
        <strain evidence="1">KU_S4_2022</strain>
        <tissue evidence="1">Muscle</tissue>
    </source>
</reference>
<dbReference type="OrthoDB" id="10653258at2759"/>
<dbReference type="AlphaFoldDB" id="A0A9Q0IVM8"/>
<protein>
    <submittedName>
        <fullName evidence="1">Uncharacterized protein</fullName>
    </submittedName>
</protein>
<evidence type="ECO:0000313" key="1">
    <source>
        <dbReference type="EMBL" id="KAJ3611980.1"/>
    </source>
</evidence>
<organism evidence="1 2">
    <name type="scientific">Muraenolepis orangiensis</name>
    <name type="common">Patagonian moray cod</name>
    <dbReference type="NCBI Taxonomy" id="630683"/>
    <lineage>
        <taxon>Eukaryota</taxon>
        <taxon>Metazoa</taxon>
        <taxon>Chordata</taxon>
        <taxon>Craniata</taxon>
        <taxon>Vertebrata</taxon>
        <taxon>Euteleostomi</taxon>
        <taxon>Actinopterygii</taxon>
        <taxon>Neopterygii</taxon>
        <taxon>Teleostei</taxon>
        <taxon>Neoteleostei</taxon>
        <taxon>Acanthomorphata</taxon>
        <taxon>Zeiogadaria</taxon>
        <taxon>Gadariae</taxon>
        <taxon>Gadiformes</taxon>
        <taxon>Muraenolepidoidei</taxon>
        <taxon>Muraenolepididae</taxon>
        <taxon>Muraenolepis</taxon>
    </lineage>
</organism>
<accession>A0A9Q0IVM8</accession>
<dbReference type="EMBL" id="JANIIK010000036">
    <property type="protein sequence ID" value="KAJ3611980.1"/>
    <property type="molecule type" value="Genomic_DNA"/>
</dbReference>
<name>A0A9Q0IVM8_9TELE</name>
<dbReference type="Proteomes" id="UP001148018">
    <property type="component" value="Unassembled WGS sequence"/>
</dbReference>
<comment type="caution">
    <text evidence="1">The sequence shown here is derived from an EMBL/GenBank/DDBJ whole genome shotgun (WGS) entry which is preliminary data.</text>
</comment>